<evidence type="ECO:0000313" key="4">
    <source>
        <dbReference type="Proteomes" id="UP000663828"/>
    </source>
</evidence>
<protein>
    <recommendedName>
        <fullName evidence="2">PKD/REJ-like domain-containing protein</fullName>
    </recommendedName>
</protein>
<evidence type="ECO:0000259" key="2">
    <source>
        <dbReference type="Pfam" id="PF02010"/>
    </source>
</evidence>
<dbReference type="InterPro" id="IPR002859">
    <property type="entry name" value="PKD/REJ-like"/>
</dbReference>
<feature type="domain" description="PKD/REJ-like" evidence="2">
    <location>
        <begin position="83"/>
        <end position="563"/>
    </location>
</feature>
<dbReference type="EMBL" id="CAJNOR010009383">
    <property type="protein sequence ID" value="CAF1644087.1"/>
    <property type="molecule type" value="Genomic_DNA"/>
</dbReference>
<keyword evidence="4" id="KW-1185">Reference proteome</keyword>
<gene>
    <name evidence="3" type="ORF">XAT740_LOCUS53831</name>
</gene>
<comment type="caution">
    <text evidence="3">The sequence shown here is derived from an EMBL/GenBank/DDBJ whole genome shotgun (WGS) entry which is preliminary data.</text>
</comment>
<reference evidence="3" key="1">
    <citation type="submission" date="2021-02" db="EMBL/GenBank/DDBJ databases">
        <authorList>
            <person name="Nowell W R."/>
        </authorList>
    </citation>
    <scope>NUCLEOTIDE SEQUENCE</scope>
</reference>
<sequence length="948" mass="105462">MLTSSTTSVTSTSSTLSTSVSFSTSSTSSTTSTTMSTLETSQTPAINESCYPPSIILIPGQSSLLSPLVYRRSQDFSISSLLKLACASSLSTTIQWSIKNCTVITCITPITLSTKICTTLSEIYIPSRTLALGVYQFTISVKMTKSPQYRSSSVTYIRITPSGITANLVELGTSMITRGDKQDLFFDPGTYSVDPDEDSFDASKWKYVYYCRIYPRYQFPNLQGIFLPIEDLRVDPVNPSCLSGNGTQLIFGNSSSSPKSSLTIRAGSLQTNEIYQFMVYMENRKNSSVQATGYVLVTVEVTRPQLIIIGCVISTMCIPNLEFQLLNPTTQVALTSFCTGICDDLQSITWNIYEGSTNSSTNSTVIWKLFPSSISYENIWFFGTYINNFTADNRLFINNPHVQYWRFEAVYSFLNATSSSALNFIMNQSPINGSCVIYPQNGTTSTWFNVSCPNWADEDEVKDYSLYVWKTNNLQKIIVAYSPESTFQVQLPPGDNQTSLLNIVIHIRDTLDCVTIVNMTQISVFINQNEINDLQNLANLSNNNPIVQLLWSGNQNIVGQIVNSVSQTLNQMNTESINNAISNGLVATEIFVSSLESTSTPKTISTSSNNSFSSEYEKDLNNQANVRDYLVNFYANLLITTSNSIILQSSSLAQLTQSTNQLTRNVLQIASDRCYQLTIALYSLKTKISFEDMQTAATQLIQCASNVLIGINGVLQERMLILDSDYSRANSLSDDYNTDIESEWSNLNLFADGNDFSIETIEKNRNIYYQKQLANEIATKANEIILLLTSSLNIHINLGQSLTINTSTAFMSLQTISNDSLSNKIVTQPDNGQFQIPTNITVNNSSIFLRSMMTPLPSFGSNQSQSNTNLSRSISLSLFDKNGIEISVETNMINRIRMIIVVHLEIHPLNSTLSYLFIYKFDQTPLLNSSINFIDGWTIFCPSRKSNE</sequence>
<proteinExistence type="predicted"/>
<accession>A0A816E1S8</accession>
<dbReference type="Pfam" id="PF02010">
    <property type="entry name" value="REJ"/>
    <property type="match status" value="1"/>
</dbReference>
<evidence type="ECO:0000313" key="3">
    <source>
        <dbReference type="EMBL" id="CAF1644087.1"/>
    </source>
</evidence>
<name>A0A816E1S8_ADIRI</name>
<dbReference type="Proteomes" id="UP000663828">
    <property type="component" value="Unassembled WGS sequence"/>
</dbReference>
<dbReference type="AlphaFoldDB" id="A0A816E1S8"/>
<feature type="region of interest" description="Disordered" evidence="1">
    <location>
        <begin position="1"/>
        <end position="41"/>
    </location>
</feature>
<organism evidence="3 4">
    <name type="scientific">Adineta ricciae</name>
    <name type="common">Rotifer</name>
    <dbReference type="NCBI Taxonomy" id="249248"/>
    <lineage>
        <taxon>Eukaryota</taxon>
        <taxon>Metazoa</taxon>
        <taxon>Spiralia</taxon>
        <taxon>Gnathifera</taxon>
        <taxon>Rotifera</taxon>
        <taxon>Eurotatoria</taxon>
        <taxon>Bdelloidea</taxon>
        <taxon>Adinetida</taxon>
        <taxon>Adinetidae</taxon>
        <taxon>Adineta</taxon>
    </lineage>
</organism>
<evidence type="ECO:0000256" key="1">
    <source>
        <dbReference type="SAM" id="MobiDB-lite"/>
    </source>
</evidence>